<keyword evidence="9" id="KW-1185">Reference proteome</keyword>
<dbReference type="FunCoup" id="A0A1X7UY67">
    <property type="interactions" value="53"/>
</dbReference>
<feature type="compositionally biased region" description="Polar residues" evidence="7">
    <location>
        <begin position="221"/>
        <end position="233"/>
    </location>
</feature>
<dbReference type="GO" id="GO:0005737">
    <property type="term" value="C:cytoplasm"/>
    <property type="evidence" value="ECO:0007669"/>
    <property type="project" value="TreeGrafter"/>
</dbReference>
<evidence type="ECO:0000256" key="6">
    <source>
        <dbReference type="RuleBase" id="RU363090"/>
    </source>
</evidence>
<dbReference type="eggNOG" id="KOG1621">
    <property type="taxonomic scope" value="Eukaryota"/>
</dbReference>
<keyword evidence="2 6" id="KW-0808">Transferase</keyword>
<evidence type="ECO:0000256" key="4">
    <source>
        <dbReference type="ARBA" id="ARBA00022777"/>
    </source>
</evidence>
<keyword evidence="4 6" id="KW-0418">Kinase</keyword>
<dbReference type="EnsemblMetazoa" id="XM_019996171.1">
    <property type="protein sequence ID" value="XP_019851730.1"/>
    <property type="gene ID" value="LOC100634062"/>
</dbReference>
<dbReference type="InParanoid" id="A0A1X7UY67"/>
<dbReference type="SUPFAM" id="SSF56104">
    <property type="entry name" value="SAICAR synthase-like"/>
    <property type="match status" value="1"/>
</dbReference>
<dbReference type="OrthoDB" id="338650at2759"/>
<evidence type="ECO:0000256" key="3">
    <source>
        <dbReference type="ARBA" id="ARBA00022741"/>
    </source>
</evidence>
<keyword evidence="3" id="KW-0547">Nucleotide-binding</keyword>
<dbReference type="Proteomes" id="UP000007879">
    <property type="component" value="Unassembled WGS sequence"/>
</dbReference>
<evidence type="ECO:0000256" key="5">
    <source>
        <dbReference type="ARBA" id="ARBA00022840"/>
    </source>
</evidence>
<reference evidence="9" key="1">
    <citation type="journal article" date="2010" name="Nature">
        <title>The Amphimedon queenslandica genome and the evolution of animal complexity.</title>
        <authorList>
            <person name="Srivastava M."/>
            <person name="Simakov O."/>
            <person name="Chapman J."/>
            <person name="Fahey B."/>
            <person name="Gauthier M.E."/>
            <person name="Mitros T."/>
            <person name="Richards G.S."/>
            <person name="Conaco C."/>
            <person name="Dacre M."/>
            <person name="Hellsten U."/>
            <person name="Larroux C."/>
            <person name="Putnam N.H."/>
            <person name="Stanke M."/>
            <person name="Adamska M."/>
            <person name="Darling A."/>
            <person name="Degnan S.M."/>
            <person name="Oakley T.H."/>
            <person name="Plachetzki D.C."/>
            <person name="Zhai Y."/>
            <person name="Adamski M."/>
            <person name="Calcino A."/>
            <person name="Cummins S.F."/>
            <person name="Goodstein D.M."/>
            <person name="Harris C."/>
            <person name="Jackson D.J."/>
            <person name="Leys S.P."/>
            <person name="Shu S."/>
            <person name="Woodcroft B.J."/>
            <person name="Vervoort M."/>
            <person name="Kosik K.S."/>
            <person name="Manning G."/>
            <person name="Degnan B.M."/>
            <person name="Rokhsar D.S."/>
        </authorList>
    </citation>
    <scope>NUCLEOTIDE SEQUENCE [LARGE SCALE GENOMIC DNA]</scope>
</reference>
<gene>
    <name evidence="8" type="primary">100634062</name>
</gene>
<feature type="region of interest" description="Disordered" evidence="7">
    <location>
        <begin position="250"/>
        <end position="298"/>
    </location>
</feature>
<keyword evidence="5" id="KW-0067">ATP-binding</keyword>
<organism evidence="8">
    <name type="scientific">Amphimedon queenslandica</name>
    <name type="common">Sponge</name>
    <dbReference type="NCBI Taxonomy" id="400682"/>
    <lineage>
        <taxon>Eukaryota</taxon>
        <taxon>Metazoa</taxon>
        <taxon>Porifera</taxon>
        <taxon>Demospongiae</taxon>
        <taxon>Heteroscleromorpha</taxon>
        <taxon>Haplosclerida</taxon>
        <taxon>Niphatidae</taxon>
        <taxon>Amphimedon</taxon>
    </lineage>
</organism>
<feature type="compositionally biased region" description="Low complexity" evidence="7">
    <location>
        <begin position="120"/>
        <end position="130"/>
    </location>
</feature>
<dbReference type="AlphaFoldDB" id="A0A1X7UY67"/>
<evidence type="ECO:0000256" key="2">
    <source>
        <dbReference type="ARBA" id="ARBA00022679"/>
    </source>
</evidence>
<dbReference type="PANTHER" id="PTHR12400:SF26">
    <property type="entry name" value="KINASE"/>
    <property type="match status" value="1"/>
</dbReference>
<dbReference type="EnsemblMetazoa" id="Aqu2.1.32469_001">
    <property type="protein sequence ID" value="Aqu2.1.32469_001"/>
    <property type="gene ID" value="Aqu2.1.32469"/>
</dbReference>
<protein>
    <recommendedName>
        <fullName evidence="6">Kinase</fullName>
        <ecNumber evidence="6">2.7.-.-</ecNumber>
    </recommendedName>
</protein>
<evidence type="ECO:0000313" key="9">
    <source>
        <dbReference type="Proteomes" id="UP000007879"/>
    </source>
</evidence>
<dbReference type="GO" id="GO:0032958">
    <property type="term" value="P:inositol phosphate biosynthetic process"/>
    <property type="evidence" value="ECO:0007669"/>
    <property type="project" value="InterPro"/>
</dbReference>
<dbReference type="GO" id="GO:0005524">
    <property type="term" value="F:ATP binding"/>
    <property type="evidence" value="ECO:0007669"/>
    <property type="project" value="UniProtKB-KW"/>
</dbReference>
<feature type="region of interest" description="Disordered" evidence="7">
    <location>
        <begin position="1"/>
        <end position="22"/>
    </location>
</feature>
<dbReference type="Gene3D" id="3.30.470.160">
    <property type="entry name" value="Inositol polyphosphate kinase"/>
    <property type="match status" value="1"/>
</dbReference>
<dbReference type="Pfam" id="PF03770">
    <property type="entry name" value="IPK"/>
    <property type="match status" value="1"/>
</dbReference>
<name>A0A1X7UY67_AMPQE</name>
<feature type="region of interest" description="Disordered" evidence="7">
    <location>
        <begin position="40"/>
        <end position="161"/>
    </location>
</feature>
<dbReference type="GO" id="GO:0000828">
    <property type="term" value="F:inositol hexakisphosphate kinase activity"/>
    <property type="evidence" value="ECO:0007669"/>
    <property type="project" value="TreeGrafter"/>
</dbReference>
<reference evidence="8" key="2">
    <citation type="submission" date="2017-05" db="UniProtKB">
        <authorList>
            <consortium name="EnsemblMetazoa"/>
        </authorList>
    </citation>
    <scope>IDENTIFICATION</scope>
</reference>
<dbReference type="InterPro" id="IPR005522">
    <property type="entry name" value="IPK"/>
</dbReference>
<evidence type="ECO:0000256" key="7">
    <source>
        <dbReference type="SAM" id="MobiDB-lite"/>
    </source>
</evidence>
<sequence length="593" mass="66358">MATGTDRPRSPLGKKKKDMKGSLVMASLAQTLDSTMSVALREPAPPVNTKSLRLPELLAPKPSSSRRHYSYSDDDTPSPTSPTRTVRWAPHSPIFSRKKKNRPRALNERIKSASSSPVLDGDSISSNSSADDAKHKDSVPILRPEATQVDSLPGQLKPPTSSFPCTVPTILVSPDQEDCGGIFRKTSQSSHLSAASSTITSGAALSVGSLLSPSGDEESCISDQESPLSPLSNASSITGSREFVCHLEDDTLSSSPPVTDGDDFIETDYPSSPSHYSPPTPQQVLTIPTKEKPPKQKKKKWSVIRKAVAWSPFVQVYRKKYPWVQLAGHQGNFSPGEENGTIIKKSSADEARALKSLMDDVVRPYVPEFRREYTRDAELYIEMADLLRDFDNPSVMDIKMGTRTYLEDELAKARVKEVLRPDMYEKMIAVDPDEPTEQEHAAKAITKPRYMVWRETLSSTATLGFRIEGIKMSKDKPMKEEFKTVRRREDVRQHLKKFVKKQEPKRKILEQLKQMRACIERSDFFKQHEVIGSSLLFVYDSNDQASVHIIDFGKTIPVPSGITLNHKDEWKEGNHEDGYLFGLDNLIEIWETL</sequence>
<dbReference type="FunFam" id="3.30.470.160:FF:000001">
    <property type="entry name" value="Kinase"/>
    <property type="match status" value="1"/>
</dbReference>
<dbReference type="GO" id="GO:0046854">
    <property type="term" value="P:phosphatidylinositol phosphate biosynthetic process"/>
    <property type="evidence" value="ECO:0007669"/>
    <property type="project" value="TreeGrafter"/>
</dbReference>
<evidence type="ECO:0000256" key="1">
    <source>
        <dbReference type="ARBA" id="ARBA00007374"/>
    </source>
</evidence>
<dbReference type="PANTHER" id="PTHR12400">
    <property type="entry name" value="INOSITOL POLYPHOSPHATE KINASE"/>
    <property type="match status" value="1"/>
</dbReference>
<dbReference type="STRING" id="400682.A0A1X7UY67"/>
<accession>A0A1X7UY67</accession>
<dbReference type="GO" id="GO:0005634">
    <property type="term" value="C:nucleus"/>
    <property type="evidence" value="ECO:0007669"/>
    <property type="project" value="TreeGrafter"/>
</dbReference>
<dbReference type="EC" id="2.7.-.-" evidence="6"/>
<dbReference type="InterPro" id="IPR038286">
    <property type="entry name" value="IPK_sf"/>
</dbReference>
<comment type="similarity">
    <text evidence="1 6">Belongs to the inositol phosphokinase (IPK) family.</text>
</comment>
<proteinExistence type="inferred from homology"/>
<feature type="region of interest" description="Disordered" evidence="7">
    <location>
        <begin position="210"/>
        <end position="233"/>
    </location>
</feature>
<evidence type="ECO:0000313" key="8">
    <source>
        <dbReference type="EnsemblMetazoa" id="Aqu2.1.32469_001"/>
    </source>
</evidence>